<dbReference type="InterPro" id="IPR022298">
    <property type="entry name" value="Conjug_transposon_TraN"/>
</dbReference>
<accession>A0A5B8W5A7</accession>
<dbReference type="OrthoDB" id="1038500at2"/>
<evidence type="ECO:0000313" key="3">
    <source>
        <dbReference type="Proteomes" id="UP000321362"/>
    </source>
</evidence>
<gene>
    <name evidence="2" type="ORF">FSB76_24440</name>
</gene>
<evidence type="ECO:0000313" key="2">
    <source>
        <dbReference type="EMBL" id="QEC78943.1"/>
    </source>
</evidence>
<dbReference type="EMBL" id="CP042437">
    <property type="protein sequence ID" value="QEC78943.1"/>
    <property type="molecule type" value="Genomic_DNA"/>
</dbReference>
<feature type="chain" id="PRO_5022822666" evidence="1">
    <location>
        <begin position="20"/>
        <end position="278"/>
    </location>
</feature>
<dbReference type="AlphaFoldDB" id="A0A5B8W5A7"/>
<dbReference type="Pfam" id="PF13595">
    <property type="entry name" value="DUF4138"/>
    <property type="match status" value="1"/>
</dbReference>
<organism evidence="2 3">
    <name type="scientific">Mucilaginibacter ginsenosidivorax</name>
    <dbReference type="NCBI Taxonomy" id="862126"/>
    <lineage>
        <taxon>Bacteria</taxon>
        <taxon>Pseudomonadati</taxon>
        <taxon>Bacteroidota</taxon>
        <taxon>Sphingobacteriia</taxon>
        <taxon>Sphingobacteriales</taxon>
        <taxon>Sphingobacteriaceae</taxon>
        <taxon>Mucilaginibacter</taxon>
    </lineage>
</organism>
<sequence>MKRLHFFLAVFMASLHSYAQLTPFAEGVKKNTLPIVYLPENVSVQFVSPEPIQYVDISAKSVIGDLPLKNVLRIRLKDSVNSADAVITIAGEKFITQFHVIRADSITARDARTEIAIDPGNTHPLDISGIGLSQNQLKQMALNLFCKRPGRAIEKTKAFDLKAELYHIYTAGDYVFIDLGYRNKTNLAYNIEDFRFHIDDKKITKATNVQSVELKPEFILFTNPFFQKTYRNIIVLKKITFPGNKVLHIELSEKQISGRVITLNITYQDVLDADTIPI</sequence>
<protein>
    <submittedName>
        <fullName evidence="2">DUF4138 domain-containing protein</fullName>
    </submittedName>
</protein>
<keyword evidence="3" id="KW-1185">Reference proteome</keyword>
<evidence type="ECO:0000256" key="1">
    <source>
        <dbReference type="SAM" id="SignalP"/>
    </source>
</evidence>
<dbReference type="Proteomes" id="UP000321362">
    <property type="component" value="Chromosome"/>
</dbReference>
<dbReference type="RefSeq" id="WP_147058065.1">
    <property type="nucleotide sequence ID" value="NZ_CP042437.1"/>
</dbReference>
<reference evidence="2 3" key="1">
    <citation type="journal article" date="2013" name="J. Microbiol.">
        <title>Mucilaginibacter ginsenosidivorax sp. nov., with ginsenoside converting activity isolated from sediment.</title>
        <authorList>
            <person name="Kim J.K."/>
            <person name="Choi T.E."/>
            <person name="Liu Q.M."/>
            <person name="Park H.Y."/>
            <person name="Yi T.H."/>
            <person name="Yoon M.H."/>
            <person name="Kim S.C."/>
            <person name="Im W.T."/>
        </authorList>
    </citation>
    <scope>NUCLEOTIDE SEQUENCE [LARGE SCALE GENOMIC DNA]</scope>
    <source>
        <strain evidence="2 3">KHI28</strain>
    </source>
</reference>
<name>A0A5B8W5A7_9SPHI</name>
<dbReference type="KEGG" id="mgk:FSB76_24440"/>
<proteinExistence type="predicted"/>
<feature type="signal peptide" evidence="1">
    <location>
        <begin position="1"/>
        <end position="19"/>
    </location>
</feature>
<keyword evidence="1" id="KW-0732">Signal</keyword>